<name>A0ABP3VC51_9FLAO</name>
<dbReference type="SUPFAM" id="SSF56925">
    <property type="entry name" value="OMPA-like"/>
    <property type="match status" value="1"/>
</dbReference>
<dbReference type="RefSeq" id="WP_224453425.1">
    <property type="nucleotide sequence ID" value="NZ_BAAAGG010000005.1"/>
</dbReference>
<dbReference type="Pfam" id="PF13568">
    <property type="entry name" value="OMP_b-brl_2"/>
    <property type="match status" value="1"/>
</dbReference>
<feature type="chain" id="PRO_5046570474" description="Outer membrane protein beta-barrel domain-containing protein" evidence="1">
    <location>
        <begin position="21"/>
        <end position="214"/>
    </location>
</feature>
<dbReference type="Gene3D" id="2.40.160.60">
    <property type="entry name" value="Outer membrane protein transport protein (OMPP1/FadL/TodX)"/>
    <property type="match status" value="1"/>
</dbReference>
<dbReference type="InterPro" id="IPR025665">
    <property type="entry name" value="Beta-barrel_OMP_2"/>
</dbReference>
<feature type="signal peptide" evidence="1">
    <location>
        <begin position="1"/>
        <end position="20"/>
    </location>
</feature>
<evidence type="ECO:0000313" key="4">
    <source>
        <dbReference type="Proteomes" id="UP001500185"/>
    </source>
</evidence>
<keyword evidence="4" id="KW-1185">Reference proteome</keyword>
<keyword evidence="1" id="KW-0732">Signal</keyword>
<sequence>MKLTSLAIISLLFVSMTTNAQQEYFEYGFKGGVNLSSISGDGDKVSNYDTKASMNIGGYGLYKILPKLGIQAELLYSEQGFSERFNSENVNIDEIKSLTRMQYINLPVLVSYNLIEQLWIEGGVQVGYLVDAEEEREERSINNESGQLDSATKTIDQTSRYEGLELGLLGGLRYKLSQNFMIQARYEKSINDIDKELAGDQFNEVWSFSIGFLF</sequence>
<dbReference type="EMBL" id="BAAAGG010000005">
    <property type="protein sequence ID" value="GAA0754839.1"/>
    <property type="molecule type" value="Genomic_DNA"/>
</dbReference>
<dbReference type="Proteomes" id="UP001500185">
    <property type="component" value="Unassembled WGS sequence"/>
</dbReference>
<reference evidence="4" key="1">
    <citation type="journal article" date="2019" name="Int. J. Syst. Evol. Microbiol.">
        <title>The Global Catalogue of Microorganisms (GCM) 10K type strain sequencing project: providing services to taxonomists for standard genome sequencing and annotation.</title>
        <authorList>
            <consortium name="The Broad Institute Genomics Platform"/>
            <consortium name="The Broad Institute Genome Sequencing Center for Infectious Disease"/>
            <person name="Wu L."/>
            <person name="Ma J."/>
        </authorList>
    </citation>
    <scope>NUCLEOTIDE SEQUENCE [LARGE SCALE GENOMIC DNA]</scope>
    <source>
        <strain evidence="4">JCM 16231</strain>
    </source>
</reference>
<feature type="domain" description="Outer membrane protein beta-barrel" evidence="2">
    <location>
        <begin position="19"/>
        <end position="194"/>
    </location>
</feature>
<evidence type="ECO:0000256" key="1">
    <source>
        <dbReference type="SAM" id="SignalP"/>
    </source>
</evidence>
<comment type="caution">
    <text evidence="3">The sequence shown here is derived from an EMBL/GenBank/DDBJ whole genome shotgun (WGS) entry which is preliminary data.</text>
</comment>
<gene>
    <name evidence="3" type="ORF">GCM10009433_08810</name>
</gene>
<proteinExistence type="predicted"/>
<organism evidence="3 4">
    <name type="scientific">Psychroflexus lacisalsi</name>
    <dbReference type="NCBI Taxonomy" id="503928"/>
    <lineage>
        <taxon>Bacteria</taxon>
        <taxon>Pseudomonadati</taxon>
        <taxon>Bacteroidota</taxon>
        <taxon>Flavobacteriia</taxon>
        <taxon>Flavobacteriales</taxon>
        <taxon>Flavobacteriaceae</taxon>
        <taxon>Psychroflexus</taxon>
    </lineage>
</organism>
<protein>
    <recommendedName>
        <fullName evidence="2">Outer membrane protein beta-barrel domain-containing protein</fullName>
    </recommendedName>
</protein>
<evidence type="ECO:0000313" key="3">
    <source>
        <dbReference type="EMBL" id="GAA0754839.1"/>
    </source>
</evidence>
<accession>A0ABP3VC51</accession>
<evidence type="ECO:0000259" key="2">
    <source>
        <dbReference type="Pfam" id="PF13568"/>
    </source>
</evidence>
<dbReference type="InterPro" id="IPR011250">
    <property type="entry name" value="OMP/PagP_B-barrel"/>
</dbReference>